<feature type="transmembrane region" description="Helical" evidence="11">
    <location>
        <begin position="111"/>
        <end position="135"/>
    </location>
</feature>
<feature type="transmembrane region" description="Helical" evidence="11">
    <location>
        <begin position="12"/>
        <end position="30"/>
    </location>
</feature>
<name>Q0CKK7_ASPTN</name>
<keyword evidence="7 11" id="KW-0406">Ion transport</keyword>
<dbReference type="Proteomes" id="UP000007963">
    <property type="component" value="Unassembled WGS sequence"/>
</dbReference>
<evidence type="ECO:0000256" key="10">
    <source>
        <dbReference type="ARBA" id="ARBA00046480"/>
    </source>
</evidence>
<feature type="domain" description="V-ATPase proteolipid subunit C-like" evidence="12">
    <location>
        <begin position="41"/>
        <end position="90"/>
    </location>
</feature>
<dbReference type="STRING" id="341663.Q0CKK7"/>
<dbReference type="EMBL" id="CH476601">
    <property type="protein sequence ID" value="EAU33538.1"/>
    <property type="molecule type" value="Genomic_DNA"/>
</dbReference>
<keyword evidence="6 11" id="KW-1133">Transmembrane helix</keyword>
<dbReference type="GO" id="GO:0000324">
    <property type="term" value="C:fungal-type vacuole"/>
    <property type="evidence" value="ECO:0007669"/>
    <property type="project" value="EnsemblFungi"/>
</dbReference>
<dbReference type="InterPro" id="IPR002379">
    <property type="entry name" value="ATPase_proteolipid_c-like_dom"/>
</dbReference>
<reference evidence="14" key="1">
    <citation type="submission" date="2005-09" db="EMBL/GenBank/DDBJ databases">
        <title>Annotation of the Aspergillus terreus NIH2624 genome.</title>
        <authorList>
            <person name="Birren B.W."/>
            <person name="Lander E.S."/>
            <person name="Galagan J.E."/>
            <person name="Nusbaum C."/>
            <person name="Devon K."/>
            <person name="Henn M."/>
            <person name="Ma L.-J."/>
            <person name="Jaffe D.B."/>
            <person name="Butler J."/>
            <person name="Alvarez P."/>
            <person name="Gnerre S."/>
            <person name="Grabherr M."/>
            <person name="Kleber M."/>
            <person name="Mauceli E.W."/>
            <person name="Brockman W."/>
            <person name="Rounsley S."/>
            <person name="Young S.K."/>
            <person name="LaButti K."/>
            <person name="Pushparaj V."/>
            <person name="DeCaprio D."/>
            <person name="Crawford M."/>
            <person name="Koehrsen M."/>
            <person name="Engels R."/>
            <person name="Montgomery P."/>
            <person name="Pearson M."/>
            <person name="Howarth C."/>
            <person name="Larson L."/>
            <person name="Luoma S."/>
            <person name="White J."/>
            <person name="Alvarado L."/>
            <person name="Kodira C.D."/>
            <person name="Zeng Q."/>
            <person name="Oleary S."/>
            <person name="Yandava C."/>
            <person name="Denning D.W."/>
            <person name="Nierman W.C."/>
            <person name="Milne T."/>
            <person name="Madden K."/>
        </authorList>
    </citation>
    <scope>NUCLEOTIDE SEQUENCE [LARGE SCALE GENOMIC DNA]</scope>
    <source>
        <strain evidence="14">NIH 2624 / FGSC A1156</strain>
    </source>
</reference>
<evidence type="ECO:0000256" key="9">
    <source>
        <dbReference type="ARBA" id="ARBA00045519"/>
    </source>
</evidence>
<protein>
    <recommendedName>
        <fullName evidence="11">V-type proton ATPase proteolipid subunit</fullName>
    </recommendedName>
</protein>
<dbReference type="InterPro" id="IPR011555">
    <property type="entry name" value="ATPase_proteolipid_su_C_euk"/>
</dbReference>
<evidence type="ECO:0000256" key="7">
    <source>
        <dbReference type="ARBA" id="ARBA00023065"/>
    </source>
</evidence>
<dbReference type="AlphaFoldDB" id="Q0CKK7"/>
<dbReference type="HOGENOM" id="CLU_085752_2_1_1"/>
<comment type="subcellular location">
    <subcellularLocation>
        <location evidence="1">Membrane</location>
        <topology evidence="1">Multi-pass membrane protein</topology>
    </subcellularLocation>
    <subcellularLocation>
        <location evidence="11">Vacuole membrane</location>
        <topology evidence="11">Multi-pass membrane protein</topology>
    </subcellularLocation>
</comment>
<dbReference type="VEuPathDB" id="FungiDB:ATEG_05777"/>
<evidence type="ECO:0000256" key="8">
    <source>
        <dbReference type="ARBA" id="ARBA00023136"/>
    </source>
</evidence>
<dbReference type="Pfam" id="PF00137">
    <property type="entry name" value="ATP-synt_C"/>
    <property type="match status" value="1"/>
</dbReference>
<evidence type="ECO:0000256" key="6">
    <source>
        <dbReference type="ARBA" id="ARBA00022989"/>
    </source>
</evidence>
<gene>
    <name evidence="13" type="ORF">ATEG_05777</name>
</gene>
<evidence type="ECO:0000313" key="14">
    <source>
        <dbReference type="Proteomes" id="UP000007963"/>
    </source>
</evidence>
<dbReference type="SUPFAM" id="SSF81333">
    <property type="entry name" value="F1F0 ATP synthase subunit C"/>
    <property type="match status" value="1"/>
</dbReference>
<evidence type="ECO:0000256" key="5">
    <source>
        <dbReference type="ARBA" id="ARBA00022781"/>
    </source>
</evidence>
<dbReference type="CDD" id="cd18175">
    <property type="entry name" value="ATP-synt_Vo_c_ATP6C_rpt1"/>
    <property type="match status" value="1"/>
</dbReference>
<dbReference type="InterPro" id="IPR000245">
    <property type="entry name" value="ATPase_proteolipid_csu"/>
</dbReference>
<evidence type="ECO:0000256" key="3">
    <source>
        <dbReference type="ARBA" id="ARBA00022448"/>
    </source>
</evidence>
<dbReference type="InterPro" id="IPR035921">
    <property type="entry name" value="F/V-ATP_Csub_sf"/>
</dbReference>
<keyword evidence="8 11" id="KW-0472">Membrane</keyword>
<dbReference type="OMA" id="PNMLAIC"/>
<dbReference type="PANTHER" id="PTHR10263">
    <property type="entry name" value="V-TYPE PROTON ATPASE PROTEOLIPID SUBUNIT"/>
    <property type="match status" value="1"/>
</dbReference>
<keyword evidence="5 11" id="KW-0375">Hydrogen ion transport</keyword>
<evidence type="ECO:0000256" key="11">
    <source>
        <dbReference type="RuleBase" id="RU363060"/>
    </source>
</evidence>
<organism evidence="13 14">
    <name type="scientific">Aspergillus terreus (strain NIH 2624 / FGSC A1156)</name>
    <dbReference type="NCBI Taxonomy" id="341663"/>
    <lineage>
        <taxon>Eukaryota</taxon>
        <taxon>Fungi</taxon>
        <taxon>Dikarya</taxon>
        <taxon>Ascomycota</taxon>
        <taxon>Pezizomycotina</taxon>
        <taxon>Eurotiomycetes</taxon>
        <taxon>Eurotiomycetidae</taxon>
        <taxon>Eurotiales</taxon>
        <taxon>Aspergillaceae</taxon>
        <taxon>Aspergillus</taxon>
        <taxon>Aspergillus subgen. Circumdati</taxon>
    </lineage>
</organism>
<comment type="function">
    <text evidence="9">Proton-conducting pore forming subunit of the V0 complex of vacuolar(H+)-ATPase (V-ATPase), a multisubunit enzyme composed of a peripheral complex (V1) that hydrolyzes ATP and a membrane integral complex (V0) that translocates protons. V-ATPase is responsible for acidifying and maintaining the pH of intracellular compartments.</text>
</comment>
<dbReference type="Gene3D" id="1.20.120.610">
    <property type="entry name" value="lithium bound rotor ring of v- atpase"/>
    <property type="match status" value="1"/>
</dbReference>
<dbReference type="GeneID" id="4321699"/>
<keyword evidence="4 11" id="KW-0812">Transmembrane</keyword>
<comment type="similarity">
    <text evidence="2 11">Belongs to the V-ATPase proteolipid subunit family.</text>
</comment>
<keyword evidence="3 11" id="KW-0813">Transport</keyword>
<dbReference type="eggNOG" id="KOG0232">
    <property type="taxonomic scope" value="Eukaryota"/>
</dbReference>
<proteinExistence type="inferred from homology"/>
<accession>Q0CKK7</accession>
<dbReference type="GO" id="GO:0046961">
    <property type="term" value="F:proton-transporting ATPase activity, rotational mechanism"/>
    <property type="evidence" value="ECO:0007669"/>
    <property type="project" value="InterPro"/>
</dbReference>
<dbReference type="RefSeq" id="XP_001214955.1">
    <property type="nucleotide sequence ID" value="XM_001214955.1"/>
</dbReference>
<comment type="subunit">
    <text evidence="10 11">V-ATPase is a heteromultimeric enzyme composed of a peripheral catalytic V1 complex (components A to H) attached to an integral membrane V0 proton pore complex (components: a, c, c', c'', d, e, f and VOA1). The decameric c-ring forms the proton-conducting pore, and is composed of eight proteolipid subunits c, one subunit c' and one subunit c''.</text>
</comment>
<keyword evidence="11" id="KW-0926">Vacuole</keyword>
<dbReference type="GO" id="GO:0000220">
    <property type="term" value="C:vacuolar proton-transporting V-type ATPase, V0 domain"/>
    <property type="evidence" value="ECO:0007669"/>
    <property type="project" value="EnsemblFungi"/>
</dbReference>
<evidence type="ECO:0000313" key="13">
    <source>
        <dbReference type="EMBL" id="EAU33538.1"/>
    </source>
</evidence>
<evidence type="ECO:0000256" key="1">
    <source>
        <dbReference type="ARBA" id="ARBA00004141"/>
    </source>
</evidence>
<dbReference type="OrthoDB" id="1744869at2759"/>
<sequence>MADSEYSPKFAPFFSFMIFGCTYFFVLQILTGGRKLTTTPAMGAAYGTAKSGIGISGVGTFRPDLIMKSLIPVVMSGIIAVYGLVIAVLIAGDMQPPPLQNTSLYTGFMHLASGLSVGLAGVAAGYTIGTVGDAFDRRSDPELEKSPLNREKVFDFVWYPNMLAICSFLRNVLCPSIYALYKDRDRLG</sequence>
<evidence type="ECO:0000256" key="4">
    <source>
        <dbReference type="ARBA" id="ARBA00022692"/>
    </source>
</evidence>
<dbReference type="NCBIfam" id="TIGR01100">
    <property type="entry name" value="V_ATP_synt_C"/>
    <property type="match status" value="1"/>
</dbReference>
<comment type="function">
    <text evidence="11">Proton-conducting pore forming of the V0 complex of vacuolar(H+)-ATPase (V-ATPase), a multisubunit enzyme composed of a peripheral complex (V1) that hydrolyzes ATP and a membrane integral complex (V0) that translocates protons. V-ATPase is responsible for acidifying and maintaining the pH of intracellular compartments.</text>
</comment>
<dbReference type="PRINTS" id="PR00122">
    <property type="entry name" value="VACATPASE"/>
</dbReference>
<evidence type="ECO:0000256" key="2">
    <source>
        <dbReference type="ARBA" id="ARBA00007296"/>
    </source>
</evidence>
<evidence type="ECO:0000259" key="12">
    <source>
        <dbReference type="Pfam" id="PF00137"/>
    </source>
</evidence>
<feature type="transmembrane region" description="Helical" evidence="11">
    <location>
        <begin position="70"/>
        <end position="91"/>
    </location>
</feature>